<evidence type="ECO:0000259" key="7">
    <source>
        <dbReference type="Pfam" id="PF00248"/>
    </source>
</evidence>
<evidence type="ECO:0000256" key="5">
    <source>
        <dbReference type="PIRSR" id="PIRSR000097-2"/>
    </source>
</evidence>
<reference evidence="8 9" key="1">
    <citation type="submission" date="2019-01" db="EMBL/GenBank/DDBJ databases">
        <title>Draft genome sequence of Psathyrella aberdarensis IHI B618.</title>
        <authorList>
            <person name="Buettner E."/>
            <person name="Kellner H."/>
        </authorList>
    </citation>
    <scope>NUCLEOTIDE SEQUENCE [LARGE SCALE GENOMIC DNA]</scope>
    <source>
        <strain evidence="8 9">IHI B618</strain>
    </source>
</reference>
<dbReference type="AlphaFoldDB" id="A0A4Q2D8T7"/>
<keyword evidence="2" id="KW-0521">NADP</keyword>
<feature type="site" description="Lowers pKa of active site Tyr" evidence="6">
    <location>
        <position position="74"/>
    </location>
</feature>
<dbReference type="InterPro" id="IPR044494">
    <property type="entry name" value="AKR3C2/3"/>
</dbReference>
<dbReference type="InterPro" id="IPR020471">
    <property type="entry name" value="AKR"/>
</dbReference>
<dbReference type="CDD" id="cd19120">
    <property type="entry name" value="AKR_AKR3C2-3"/>
    <property type="match status" value="1"/>
</dbReference>
<evidence type="ECO:0000256" key="3">
    <source>
        <dbReference type="ARBA" id="ARBA00023002"/>
    </source>
</evidence>
<dbReference type="EMBL" id="SDEE01000489">
    <property type="protein sequence ID" value="RXW15960.1"/>
    <property type="molecule type" value="Genomic_DNA"/>
</dbReference>
<evidence type="ECO:0000313" key="8">
    <source>
        <dbReference type="EMBL" id="RXW15960.1"/>
    </source>
</evidence>
<gene>
    <name evidence="8" type="ORF">EST38_g9888</name>
</gene>
<accession>A0A4Q2D8T7</accession>
<comment type="similarity">
    <text evidence="1">Belongs to the aldo/keto reductase family.</text>
</comment>
<dbReference type="PRINTS" id="PR00069">
    <property type="entry name" value="ALDKETRDTASE"/>
</dbReference>
<evidence type="ECO:0000313" key="9">
    <source>
        <dbReference type="Proteomes" id="UP000290288"/>
    </source>
</evidence>
<organism evidence="8 9">
    <name type="scientific">Candolleomyces aberdarensis</name>
    <dbReference type="NCBI Taxonomy" id="2316362"/>
    <lineage>
        <taxon>Eukaryota</taxon>
        <taxon>Fungi</taxon>
        <taxon>Dikarya</taxon>
        <taxon>Basidiomycota</taxon>
        <taxon>Agaricomycotina</taxon>
        <taxon>Agaricomycetes</taxon>
        <taxon>Agaricomycetidae</taxon>
        <taxon>Agaricales</taxon>
        <taxon>Agaricineae</taxon>
        <taxon>Psathyrellaceae</taxon>
        <taxon>Candolleomyces</taxon>
    </lineage>
</organism>
<dbReference type="PANTHER" id="PTHR43827">
    <property type="entry name" value="2,5-DIKETO-D-GLUCONIC ACID REDUCTASE"/>
    <property type="match status" value="1"/>
</dbReference>
<dbReference type="Pfam" id="PF00248">
    <property type="entry name" value="Aldo_ket_red"/>
    <property type="match status" value="1"/>
</dbReference>
<comment type="caution">
    <text evidence="8">The sequence shown here is derived from an EMBL/GenBank/DDBJ whole genome shotgun (WGS) entry which is preliminary data.</text>
</comment>
<evidence type="ECO:0000256" key="4">
    <source>
        <dbReference type="PIRSR" id="PIRSR000097-1"/>
    </source>
</evidence>
<dbReference type="SUPFAM" id="SSF51430">
    <property type="entry name" value="NAD(P)-linked oxidoreductase"/>
    <property type="match status" value="1"/>
</dbReference>
<keyword evidence="9" id="KW-1185">Reference proteome</keyword>
<evidence type="ECO:0000256" key="1">
    <source>
        <dbReference type="ARBA" id="ARBA00007905"/>
    </source>
</evidence>
<dbReference type="GO" id="GO:0016616">
    <property type="term" value="F:oxidoreductase activity, acting on the CH-OH group of donors, NAD or NADP as acceptor"/>
    <property type="evidence" value="ECO:0007669"/>
    <property type="project" value="UniProtKB-ARBA"/>
</dbReference>
<dbReference type="InterPro" id="IPR036812">
    <property type="entry name" value="NAD(P)_OxRdtase_dom_sf"/>
</dbReference>
<dbReference type="OrthoDB" id="416253at2759"/>
<sequence length="304" mass="33881">MASFQLSDGTSIPWVAWGNGTGQAKKDAIESGKLALESGLRHIDTAQLYDNEKETGIAIEKDSVSRGEVYVTSKISGLQSQEENPVPLDEIRRSVQGSLDRLGFVPDLYLIHNPFVAPPGQLKAFWKVLEELKDEGKLKSIGVSNFRPQDLKAVLHGAKHKPVVNQLEYHPYTLAHLEPVLETHAKHNILTTSYGPLTPLLRHPTGGPLKPILHRIASRLTKKYGEDIDAAAVLLLWLKARQVAAITASGNPDRIKNLAKIFKSNWELDPEEVEEITTVGKTIHFRFYTVHMEKDFPLPSLPRE</sequence>
<dbReference type="GO" id="GO:0016652">
    <property type="term" value="F:oxidoreductase activity, acting on NAD(P)H as acceptor"/>
    <property type="evidence" value="ECO:0007669"/>
    <property type="project" value="InterPro"/>
</dbReference>
<name>A0A4Q2D8T7_9AGAR</name>
<dbReference type="STRING" id="2316362.A0A4Q2D8T7"/>
<evidence type="ECO:0000256" key="6">
    <source>
        <dbReference type="PIRSR" id="PIRSR000097-3"/>
    </source>
</evidence>
<proteinExistence type="inferred from homology"/>
<evidence type="ECO:0000256" key="2">
    <source>
        <dbReference type="ARBA" id="ARBA00022857"/>
    </source>
</evidence>
<feature type="binding site" evidence="5">
    <location>
        <position position="112"/>
    </location>
    <ligand>
        <name>substrate</name>
    </ligand>
</feature>
<dbReference type="InterPro" id="IPR023210">
    <property type="entry name" value="NADP_OxRdtase_dom"/>
</dbReference>
<dbReference type="Gene3D" id="3.20.20.100">
    <property type="entry name" value="NADP-dependent oxidoreductase domain"/>
    <property type="match status" value="1"/>
</dbReference>
<feature type="active site" description="Proton donor" evidence="4">
    <location>
        <position position="49"/>
    </location>
</feature>
<dbReference type="PIRSF" id="PIRSF000097">
    <property type="entry name" value="AKR"/>
    <property type="match status" value="1"/>
</dbReference>
<keyword evidence="3" id="KW-0560">Oxidoreductase</keyword>
<dbReference type="PANTHER" id="PTHR43827:SF3">
    <property type="entry name" value="NADP-DEPENDENT OXIDOREDUCTASE DOMAIN-CONTAINING PROTEIN"/>
    <property type="match status" value="1"/>
</dbReference>
<protein>
    <recommendedName>
        <fullName evidence="7">NADP-dependent oxidoreductase domain-containing protein</fullName>
    </recommendedName>
</protein>
<feature type="domain" description="NADP-dependent oxidoreductase" evidence="7">
    <location>
        <begin position="18"/>
        <end position="279"/>
    </location>
</feature>
<dbReference type="Proteomes" id="UP000290288">
    <property type="component" value="Unassembled WGS sequence"/>
</dbReference>